<dbReference type="Proteomes" id="UP000181962">
    <property type="component" value="Chromosome"/>
</dbReference>
<dbReference type="AlphaFoldDB" id="A0A1L3FDN0"/>
<gene>
    <name evidence="1" type="ORF">BKD09_24040</name>
</gene>
<dbReference type="OrthoDB" id="9920921at2"/>
<proteinExistence type="predicted"/>
<evidence type="ECO:0000313" key="1">
    <source>
        <dbReference type="EMBL" id="APG11409.1"/>
    </source>
</evidence>
<reference evidence="1 2" key="1">
    <citation type="submission" date="2016-11" db="EMBL/GenBank/DDBJ databases">
        <title>Complete Genome Sequence of Bradyrhizobium sp. strain J5, an isolated from soybean nodule in Hokkaido.</title>
        <authorList>
            <person name="Kanehara K."/>
        </authorList>
    </citation>
    <scope>NUCLEOTIDE SEQUENCE [LARGE SCALE GENOMIC DNA]</scope>
    <source>
        <strain evidence="1 2">J5</strain>
    </source>
</reference>
<dbReference type="RefSeq" id="WP_071913148.1">
    <property type="nucleotide sequence ID" value="NZ_CP017637.1"/>
</dbReference>
<evidence type="ECO:0000313" key="2">
    <source>
        <dbReference type="Proteomes" id="UP000181962"/>
    </source>
</evidence>
<sequence>MIIHNRLYDDLCYEIDSGTPEERIALLLRGIVDRIKAANLNPVKLNDLTSILSEHPDKLARTVLRKNLTVV</sequence>
<name>A0A1L3FDN0_BRAJP</name>
<organism evidence="1 2">
    <name type="scientific">Bradyrhizobium japonicum</name>
    <dbReference type="NCBI Taxonomy" id="375"/>
    <lineage>
        <taxon>Bacteria</taxon>
        <taxon>Pseudomonadati</taxon>
        <taxon>Pseudomonadota</taxon>
        <taxon>Alphaproteobacteria</taxon>
        <taxon>Hyphomicrobiales</taxon>
        <taxon>Nitrobacteraceae</taxon>
        <taxon>Bradyrhizobium</taxon>
    </lineage>
</organism>
<dbReference type="EMBL" id="CP017637">
    <property type="protein sequence ID" value="APG11409.1"/>
    <property type="molecule type" value="Genomic_DNA"/>
</dbReference>
<protein>
    <submittedName>
        <fullName evidence="1">Uncharacterized protein</fullName>
    </submittedName>
</protein>
<accession>A0A1L3FDN0</accession>